<dbReference type="Pfam" id="PF01794">
    <property type="entry name" value="Ferric_reduct"/>
    <property type="match status" value="1"/>
</dbReference>
<feature type="transmembrane region" description="Helical" evidence="11">
    <location>
        <begin position="306"/>
        <end position="327"/>
    </location>
</feature>
<comment type="subcellular location">
    <subcellularLocation>
        <location evidence="1">Membrane</location>
        <topology evidence="1">Multi-pass membrane protein</topology>
    </subcellularLocation>
</comment>
<evidence type="ECO:0000256" key="7">
    <source>
        <dbReference type="ARBA" id="ARBA00022989"/>
    </source>
</evidence>
<keyword evidence="14" id="KW-1185">Reference proteome</keyword>
<dbReference type="Gene3D" id="2.40.30.10">
    <property type="entry name" value="Translation factors"/>
    <property type="match status" value="1"/>
</dbReference>
<keyword evidence="2" id="KW-0285">Flavoprotein</keyword>
<feature type="transmembrane region" description="Helical" evidence="11">
    <location>
        <begin position="256"/>
        <end position="278"/>
    </location>
</feature>
<dbReference type="GO" id="GO:0005509">
    <property type="term" value="F:calcium ion binding"/>
    <property type="evidence" value="ECO:0007669"/>
    <property type="project" value="InterPro"/>
</dbReference>
<feature type="compositionally biased region" description="Polar residues" evidence="10">
    <location>
        <begin position="712"/>
        <end position="724"/>
    </location>
</feature>
<dbReference type="Gene3D" id="3.40.50.80">
    <property type="entry name" value="Nucleotide-binding domain of ferredoxin-NADP reductase (FNR) module"/>
    <property type="match status" value="1"/>
</dbReference>
<dbReference type="InterPro" id="IPR013121">
    <property type="entry name" value="Fe_red_NAD-bd_6"/>
</dbReference>
<dbReference type="InterPro" id="IPR013112">
    <property type="entry name" value="FAD-bd_8"/>
</dbReference>
<evidence type="ECO:0000256" key="5">
    <source>
        <dbReference type="ARBA" id="ARBA00022837"/>
    </source>
</evidence>
<evidence type="ECO:0000256" key="3">
    <source>
        <dbReference type="ARBA" id="ARBA00022692"/>
    </source>
</evidence>
<dbReference type="Pfam" id="PF13499">
    <property type="entry name" value="EF-hand_7"/>
    <property type="match status" value="1"/>
</dbReference>
<evidence type="ECO:0000313" key="14">
    <source>
        <dbReference type="Proteomes" id="UP000694845"/>
    </source>
</evidence>
<feature type="compositionally biased region" description="Basic and acidic residues" evidence="10">
    <location>
        <begin position="578"/>
        <end position="591"/>
    </location>
</feature>
<feature type="compositionally biased region" description="Polar residues" evidence="10">
    <location>
        <begin position="693"/>
        <end position="703"/>
    </location>
</feature>
<evidence type="ECO:0000256" key="6">
    <source>
        <dbReference type="ARBA" id="ARBA00022857"/>
    </source>
</evidence>
<dbReference type="KEGG" id="aplc:110989372"/>
<dbReference type="CDD" id="cd00051">
    <property type="entry name" value="EFh"/>
    <property type="match status" value="2"/>
</dbReference>
<evidence type="ECO:0000256" key="10">
    <source>
        <dbReference type="SAM" id="MobiDB-lite"/>
    </source>
</evidence>
<proteinExistence type="predicted"/>
<dbReference type="Proteomes" id="UP000694845">
    <property type="component" value="Unplaced"/>
</dbReference>
<dbReference type="GO" id="GO:0043020">
    <property type="term" value="C:NADPH oxidase complex"/>
    <property type="evidence" value="ECO:0007669"/>
    <property type="project" value="TreeGrafter"/>
</dbReference>
<dbReference type="SUPFAM" id="SSF47473">
    <property type="entry name" value="EF-hand"/>
    <property type="match status" value="1"/>
</dbReference>
<feature type="domain" description="FAD-binding FR-type" evidence="13">
    <location>
        <begin position="422"/>
        <end position="550"/>
    </location>
</feature>
<feature type="transmembrane region" description="Helical" evidence="11">
    <location>
        <begin position="347"/>
        <end position="375"/>
    </location>
</feature>
<dbReference type="FunFam" id="3.40.50.80:FF:000012">
    <property type="entry name" value="NADPH oxidase, isoform B"/>
    <property type="match status" value="1"/>
</dbReference>
<dbReference type="InterPro" id="IPR050369">
    <property type="entry name" value="RBOH/FRE"/>
</dbReference>
<evidence type="ECO:0000259" key="13">
    <source>
        <dbReference type="PROSITE" id="PS51384"/>
    </source>
</evidence>
<feature type="region of interest" description="Disordered" evidence="10">
    <location>
        <begin position="544"/>
        <end position="591"/>
    </location>
</feature>
<evidence type="ECO:0000256" key="9">
    <source>
        <dbReference type="ARBA" id="ARBA00023136"/>
    </source>
</evidence>
<dbReference type="Gene3D" id="1.10.238.10">
    <property type="entry name" value="EF-hand"/>
    <property type="match status" value="1"/>
</dbReference>
<keyword evidence="9 11" id="KW-0472">Membrane</keyword>
<dbReference type="InterPro" id="IPR011992">
    <property type="entry name" value="EF-hand-dom_pair"/>
</dbReference>
<dbReference type="Pfam" id="PF08022">
    <property type="entry name" value="FAD_binding_8"/>
    <property type="match status" value="1"/>
</dbReference>
<evidence type="ECO:0000256" key="11">
    <source>
        <dbReference type="SAM" id="Phobius"/>
    </source>
</evidence>
<dbReference type="SUPFAM" id="SSF52343">
    <property type="entry name" value="Ferredoxin reductase-like, C-terminal NADP-linked domain"/>
    <property type="match status" value="1"/>
</dbReference>
<dbReference type="RefSeq" id="XP_022109397.1">
    <property type="nucleotide sequence ID" value="XM_022253705.1"/>
</dbReference>
<reference evidence="15" key="1">
    <citation type="submission" date="2025-08" db="UniProtKB">
        <authorList>
            <consortium name="RefSeq"/>
        </authorList>
    </citation>
    <scope>IDENTIFICATION</scope>
</reference>
<feature type="compositionally biased region" description="Low complexity" evidence="10">
    <location>
        <begin position="662"/>
        <end position="680"/>
    </location>
</feature>
<dbReference type="SFLD" id="SFLDS00052">
    <property type="entry name" value="Ferric_Reductase_Domain"/>
    <property type="match status" value="1"/>
</dbReference>
<evidence type="ECO:0000256" key="1">
    <source>
        <dbReference type="ARBA" id="ARBA00004141"/>
    </source>
</evidence>
<evidence type="ECO:0000256" key="2">
    <source>
        <dbReference type="ARBA" id="ARBA00022630"/>
    </source>
</evidence>
<dbReference type="GO" id="GO:0006952">
    <property type="term" value="P:defense response"/>
    <property type="evidence" value="ECO:0007669"/>
    <property type="project" value="TreeGrafter"/>
</dbReference>
<dbReference type="OrthoDB" id="167398at2759"/>
<evidence type="ECO:0000259" key="12">
    <source>
        <dbReference type="PROSITE" id="PS50222"/>
    </source>
</evidence>
<feature type="domain" description="EF-hand" evidence="12">
    <location>
        <begin position="140"/>
        <end position="175"/>
    </location>
</feature>
<feature type="region of interest" description="Disordered" evidence="10">
    <location>
        <begin position="658"/>
        <end position="741"/>
    </location>
</feature>
<gene>
    <name evidence="15" type="primary">LOC110989372</name>
</gene>
<dbReference type="InterPro" id="IPR002048">
    <property type="entry name" value="EF_hand_dom"/>
</dbReference>
<dbReference type="InterPro" id="IPR017927">
    <property type="entry name" value="FAD-bd_FR_type"/>
</dbReference>
<feature type="domain" description="EF-hand" evidence="12">
    <location>
        <begin position="60"/>
        <end position="95"/>
    </location>
</feature>
<dbReference type="GO" id="GO:0016175">
    <property type="term" value="F:superoxide-generating NAD(P)H oxidase activity"/>
    <property type="evidence" value="ECO:0007669"/>
    <property type="project" value="TreeGrafter"/>
</dbReference>
<feature type="transmembrane region" description="Helical" evidence="11">
    <location>
        <begin position="395"/>
        <end position="414"/>
    </location>
</feature>
<dbReference type="PROSITE" id="PS51384">
    <property type="entry name" value="FAD_FR"/>
    <property type="match status" value="1"/>
</dbReference>
<protein>
    <submittedName>
        <fullName evidence="15">NADPH oxidase 5-like isoform X1</fullName>
    </submittedName>
</protein>
<sequence length="965" mass="108860">MADRSGKCKEQSIAMETLESESGMDKDASWLAHFEEQFSQVAGDDRNIYLEEFTKALNVKKSFFAERFFHLIDTDCSGSISLKELLVALRLLVHGTATEKLRFLFRVYDVDGNGSIDFSELRTVLKSCTAESALQLSEETLDELTEVLFEEADTDSSGAISFEELQAQLEKYPDIAENLTISAADWLRPPSASQKKKKQSASHDCCRNRCPRLRLKSVRNNQSIIIFIAVYVALHIGLTVWGVVGSWRAFPDKPWLMVARGAGRCLSFDCVFVLCLMLRKCLTVIRSTNVAAALVLIDQHVDLHKLVGYAIVGLSLVHINGHVFNFLDMSLGATNYTLVEYLFTVTPGIGWVAGTASITGHALTVILLIIFVFSFSFIRRRGYFQVFHMTHQFSILFWILLILHATTFWMWFILPGTLYAIERFLRLKLVRRARDGRTFIKKAVVLPANVTLLIIPRPPKLRFHPGEYVHINIPQIAKNEWHPFTISSAPEQKAFITLHIRAIGNWTKRLRAVCRERQQKELTCFENPASEIREGKTLEVLAEEGSLRSPIASPKRSPGQSAEGHELQFALPGTLGSEDERPSRTTDYRSKVDRCNNVREQGVGGDDKNRLTDLSDTESGIETVVPVESTKVKPLSGPLILPPIQKMSPLISECYAEDRPLSSKATPSKPTSTPTSTAGPSRKDSGVSIEQRVLQSVRASSGHSETDLRGKSTGSQPRTFLSWTPQSPPVSRRRSSSFNRKLTQHSLDVVESLVEDPDEHTGIEVYIDGPYGAPSQHIFETDHAVLIGAGIGITPFASILQSIHERHKMATKRCKKCNYAWLEDTPSLLRLKKVDFFWITRQQRSFEWFLSLLNHIELEQEEMMSSDRFININLYMTAALGKHDMKAIGLHMALDLIHKKKRRDMITGLMTRTQAGRPDWDRVFDDIDQRKRGKVTVFFCGSPSLGEVLKRKSQDHGFGFRKENF</sequence>
<dbReference type="PANTHER" id="PTHR11972">
    <property type="entry name" value="NADPH OXIDASE"/>
    <property type="match status" value="1"/>
</dbReference>
<dbReference type="PROSITE" id="PS00018">
    <property type="entry name" value="EF_HAND_1"/>
    <property type="match status" value="3"/>
</dbReference>
<keyword evidence="3 11" id="KW-0812">Transmembrane</keyword>
<dbReference type="SUPFAM" id="SSF63380">
    <property type="entry name" value="Riboflavin synthase domain-like"/>
    <property type="match status" value="1"/>
</dbReference>
<dbReference type="SMART" id="SM00054">
    <property type="entry name" value="EFh"/>
    <property type="match status" value="3"/>
</dbReference>
<dbReference type="PROSITE" id="PS50222">
    <property type="entry name" value="EF_HAND_2"/>
    <property type="match status" value="3"/>
</dbReference>
<dbReference type="CDD" id="cd06186">
    <property type="entry name" value="NOX_Duox_like_FAD_NADP"/>
    <property type="match status" value="2"/>
</dbReference>
<organism evidence="14 15">
    <name type="scientific">Acanthaster planci</name>
    <name type="common">Crown-of-thorns starfish</name>
    <dbReference type="NCBI Taxonomy" id="133434"/>
    <lineage>
        <taxon>Eukaryota</taxon>
        <taxon>Metazoa</taxon>
        <taxon>Echinodermata</taxon>
        <taxon>Eleutherozoa</taxon>
        <taxon>Asterozoa</taxon>
        <taxon>Asteroidea</taxon>
        <taxon>Valvatacea</taxon>
        <taxon>Valvatida</taxon>
        <taxon>Acanthasteridae</taxon>
        <taxon>Acanthaster</taxon>
    </lineage>
</organism>
<dbReference type="InterPro" id="IPR039261">
    <property type="entry name" value="FNR_nucleotide-bd"/>
</dbReference>
<keyword evidence="7 11" id="KW-1133">Transmembrane helix</keyword>
<dbReference type="InterPro" id="IPR013130">
    <property type="entry name" value="Fe3_Rdtase_TM_dom"/>
</dbReference>
<dbReference type="GO" id="GO:0042554">
    <property type="term" value="P:superoxide anion generation"/>
    <property type="evidence" value="ECO:0007669"/>
    <property type="project" value="TreeGrafter"/>
</dbReference>
<dbReference type="GeneID" id="110989372"/>
<keyword evidence="8" id="KW-0560">Oxidoreductase</keyword>
<dbReference type="SFLD" id="SFLDG01169">
    <property type="entry name" value="NADPH_oxidase_subgroup_(NOX)"/>
    <property type="match status" value="1"/>
</dbReference>
<evidence type="ECO:0000256" key="4">
    <source>
        <dbReference type="ARBA" id="ARBA00022827"/>
    </source>
</evidence>
<keyword evidence="4" id="KW-0274">FAD</keyword>
<evidence type="ECO:0000313" key="15">
    <source>
        <dbReference type="RefSeq" id="XP_022109397.1"/>
    </source>
</evidence>
<accession>A0A8B7ZWD1</accession>
<dbReference type="FunFam" id="2.40.30.10:FF:000056">
    <property type="entry name" value="NADPH oxidase 5"/>
    <property type="match status" value="1"/>
</dbReference>
<feature type="domain" description="EF-hand" evidence="12">
    <location>
        <begin position="96"/>
        <end position="131"/>
    </location>
</feature>
<dbReference type="AlphaFoldDB" id="A0A8B7ZWD1"/>
<dbReference type="PANTHER" id="PTHR11972:SF58">
    <property type="entry name" value="NADPH OXIDASE 5"/>
    <property type="match status" value="1"/>
</dbReference>
<keyword evidence="5" id="KW-0106">Calcium</keyword>
<dbReference type="InterPro" id="IPR017938">
    <property type="entry name" value="Riboflavin_synthase-like_b-brl"/>
</dbReference>
<keyword evidence="6" id="KW-0521">NADP</keyword>
<evidence type="ECO:0000256" key="8">
    <source>
        <dbReference type="ARBA" id="ARBA00023002"/>
    </source>
</evidence>
<dbReference type="Pfam" id="PF08030">
    <property type="entry name" value="NAD_binding_6"/>
    <property type="match status" value="1"/>
</dbReference>
<name>A0A8B7ZWD1_ACAPL</name>
<feature type="transmembrane region" description="Helical" evidence="11">
    <location>
        <begin position="224"/>
        <end position="244"/>
    </location>
</feature>
<dbReference type="InterPro" id="IPR018247">
    <property type="entry name" value="EF_Hand_1_Ca_BS"/>
</dbReference>